<accession>A0ABV4CQ13</accession>
<dbReference type="RefSeq" id="WP_345360782.1">
    <property type="nucleotide sequence ID" value="NZ_BAABII010000005.1"/>
</dbReference>
<feature type="chain" id="PRO_5046672048" evidence="1">
    <location>
        <begin position="24"/>
        <end position="225"/>
    </location>
</feature>
<dbReference type="Proteomes" id="UP001564626">
    <property type="component" value="Unassembled WGS sequence"/>
</dbReference>
<comment type="caution">
    <text evidence="2">The sequence shown here is derived from an EMBL/GenBank/DDBJ whole genome shotgun (WGS) entry which is preliminary data.</text>
</comment>
<evidence type="ECO:0000313" key="2">
    <source>
        <dbReference type="EMBL" id="MEY8041876.1"/>
    </source>
</evidence>
<gene>
    <name evidence="2" type="ORF">AB8O55_20900</name>
</gene>
<organism evidence="2 3">
    <name type="scientific">Saccharopolyspora cebuensis</name>
    <dbReference type="NCBI Taxonomy" id="418759"/>
    <lineage>
        <taxon>Bacteria</taxon>
        <taxon>Bacillati</taxon>
        <taxon>Actinomycetota</taxon>
        <taxon>Actinomycetes</taxon>
        <taxon>Pseudonocardiales</taxon>
        <taxon>Pseudonocardiaceae</taxon>
        <taxon>Saccharopolyspora</taxon>
    </lineage>
</organism>
<keyword evidence="1" id="KW-0732">Signal</keyword>
<dbReference type="EMBL" id="JBGEHV010000044">
    <property type="protein sequence ID" value="MEY8041876.1"/>
    <property type="molecule type" value="Genomic_DNA"/>
</dbReference>
<evidence type="ECO:0000313" key="3">
    <source>
        <dbReference type="Proteomes" id="UP001564626"/>
    </source>
</evidence>
<feature type="signal peptide" evidence="1">
    <location>
        <begin position="1"/>
        <end position="23"/>
    </location>
</feature>
<dbReference type="Gene3D" id="2.60.120.560">
    <property type="entry name" value="Exo-inulinase, domain 1"/>
    <property type="match status" value="1"/>
</dbReference>
<reference evidence="2 3" key="1">
    <citation type="submission" date="2024-08" db="EMBL/GenBank/DDBJ databases">
        <title>Genome mining of Saccharopolyspora cebuensis PGLac3 from Nigerian medicinal plant.</title>
        <authorList>
            <person name="Ezeobiora C.E."/>
            <person name="Igbokwe N.H."/>
            <person name="Amin D.H."/>
            <person name="Mendie U.E."/>
        </authorList>
    </citation>
    <scope>NUCLEOTIDE SEQUENCE [LARGE SCALE GENOMIC DNA]</scope>
    <source>
        <strain evidence="2 3">PGLac3</strain>
    </source>
</reference>
<name>A0ABV4CQ13_9PSEU</name>
<protein>
    <submittedName>
        <fullName evidence="2">Uncharacterized protein</fullName>
    </submittedName>
</protein>
<sequence length="225" mass="25178">MSRRWAVALAGVLALLAAPVATAQEAASWARVQPRADERDWAPLTPEKWEFRAGEVVLVERGDPPEGPRRPFEYAVVQRGPALGTLRYTAEVRIDEPVARDDRDVVLLLNYRSPTRFSYVHLSQDNTIYPHNGIFVVDDADRERIDDQWDGTSGAPPAIDDTDWHRVRVDQHVPSGRIAVHVDGRLLMTATDHRLRGGRIGFGSFDNHGRVREVTAVGRALPHLS</sequence>
<keyword evidence="3" id="KW-1185">Reference proteome</keyword>
<evidence type="ECO:0000256" key="1">
    <source>
        <dbReference type="SAM" id="SignalP"/>
    </source>
</evidence>
<proteinExistence type="predicted"/>